<protein>
    <submittedName>
        <fullName evidence="1">Uncharacterized protein</fullName>
    </submittedName>
</protein>
<reference evidence="1" key="1">
    <citation type="submission" date="2022-12" db="EMBL/GenBank/DDBJ databases">
        <authorList>
            <person name="Petersen C."/>
        </authorList>
    </citation>
    <scope>NUCLEOTIDE SEQUENCE</scope>
    <source>
        <strain evidence="1">IBT 16125</strain>
    </source>
</reference>
<dbReference type="EMBL" id="JAPVEA010000005">
    <property type="protein sequence ID" value="KAJ5454253.1"/>
    <property type="molecule type" value="Genomic_DNA"/>
</dbReference>
<keyword evidence="2" id="KW-1185">Reference proteome</keyword>
<reference evidence="1" key="2">
    <citation type="journal article" date="2023" name="IMA Fungus">
        <title>Comparative genomic study of the Penicillium genus elucidates a diverse pangenome and 15 lateral gene transfer events.</title>
        <authorList>
            <person name="Petersen C."/>
            <person name="Sorensen T."/>
            <person name="Nielsen M.R."/>
            <person name="Sondergaard T.E."/>
            <person name="Sorensen J.L."/>
            <person name="Fitzpatrick D.A."/>
            <person name="Frisvad J.C."/>
            <person name="Nielsen K.L."/>
        </authorList>
    </citation>
    <scope>NUCLEOTIDE SEQUENCE</scope>
    <source>
        <strain evidence="1">IBT 16125</strain>
    </source>
</reference>
<gene>
    <name evidence="1" type="ORF">N7458_005209</name>
</gene>
<evidence type="ECO:0000313" key="2">
    <source>
        <dbReference type="Proteomes" id="UP001213681"/>
    </source>
</evidence>
<comment type="caution">
    <text evidence="1">The sequence shown here is derived from an EMBL/GenBank/DDBJ whole genome shotgun (WGS) entry which is preliminary data.</text>
</comment>
<dbReference type="RefSeq" id="XP_056767209.1">
    <property type="nucleotide sequence ID" value="XM_056908591.1"/>
</dbReference>
<dbReference type="GeneID" id="81598834"/>
<dbReference type="AlphaFoldDB" id="A0AAD6G3M4"/>
<accession>A0AAD6G3M4</accession>
<name>A0AAD6G3M4_9EURO</name>
<sequence length="98" mass="9977">MKLAIISRRYLENAIGSVAGCFTRITASGIAGKDASDKGSMPVPAPERVKALESSPMCLGSAMSNLLDILEQALSATSSSVRVALLATGGLASNCFAS</sequence>
<organism evidence="1 2">
    <name type="scientific">Penicillium daleae</name>
    <dbReference type="NCBI Taxonomy" id="63821"/>
    <lineage>
        <taxon>Eukaryota</taxon>
        <taxon>Fungi</taxon>
        <taxon>Dikarya</taxon>
        <taxon>Ascomycota</taxon>
        <taxon>Pezizomycotina</taxon>
        <taxon>Eurotiomycetes</taxon>
        <taxon>Eurotiomycetidae</taxon>
        <taxon>Eurotiales</taxon>
        <taxon>Aspergillaceae</taxon>
        <taxon>Penicillium</taxon>
    </lineage>
</organism>
<evidence type="ECO:0000313" key="1">
    <source>
        <dbReference type="EMBL" id="KAJ5454253.1"/>
    </source>
</evidence>
<dbReference type="Proteomes" id="UP001213681">
    <property type="component" value="Unassembled WGS sequence"/>
</dbReference>
<proteinExistence type="predicted"/>